<evidence type="ECO:0000313" key="3">
    <source>
        <dbReference type="Proteomes" id="UP000265926"/>
    </source>
</evidence>
<dbReference type="AlphaFoldDB" id="A0A399T4H4"/>
<dbReference type="Pfam" id="PF13568">
    <property type="entry name" value="OMP_b-brl_2"/>
    <property type="match status" value="1"/>
</dbReference>
<comment type="caution">
    <text evidence="2">The sequence shown here is derived from an EMBL/GenBank/DDBJ whole genome shotgun (WGS) entry which is preliminary data.</text>
</comment>
<proteinExistence type="predicted"/>
<dbReference type="SUPFAM" id="SSF56925">
    <property type="entry name" value="OMPA-like"/>
    <property type="match status" value="1"/>
</dbReference>
<dbReference type="OrthoDB" id="947434at2"/>
<dbReference type="InterPro" id="IPR011250">
    <property type="entry name" value="OMP/PagP_B-barrel"/>
</dbReference>
<reference evidence="2 3" key="1">
    <citation type="submission" date="2018-08" db="EMBL/GenBank/DDBJ databases">
        <title>Pallidiluteibacterium maritimus gen. nov., sp. nov., isolated from coastal sediment.</title>
        <authorList>
            <person name="Zhou L.Y."/>
        </authorList>
    </citation>
    <scope>NUCLEOTIDE SEQUENCE [LARGE SCALE GENOMIC DNA]</scope>
    <source>
        <strain evidence="2 3">XSD2</strain>
    </source>
</reference>
<evidence type="ECO:0000259" key="1">
    <source>
        <dbReference type="Pfam" id="PF13568"/>
    </source>
</evidence>
<accession>A0A399T4H4</accession>
<keyword evidence="3" id="KW-1185">Reference proteome</keyword>
<feature type="domain" description="Outer membrane protein beta-barrel" evidence="1">
    <location>
        <begin position="65"/>
        <end position="225"/>
    </location>
</feature>
<evidence type="ECO:0000313" key="2">
    <source>
        <dbReference type="EMBL" id="RIJ50788.1"/>
    </source>
</evidence>
<dbReference type="Proteomes" id="UP000265926">
    <property type="component" value="Unassembled WGS sequence"/>
</dbReference>
<organism evidence="2 3">
    <name type="scientific">Maribellus luteus</name>
    <dbReference type="NCBI Taxonomy" id="2305463"/>
    <lineage>
        <taxon>Bacteria</taxon>
        <taxon>Pseudomonadati</taxon>
        <taxon>Bacteroidota</taxon>
        <taxon>Bacteroidia</taxon>
        <taxon>Marinilabiliales</taxon>
        <taxon>Prolixibacteraceae</taxon>
        <taxon>Maribellus</taxon>
    </lineage>
</organism>
<dbReference type="InterPro" id="IPR025665">
    <property type="entry name" value="Beta-barrel_OMP_2"/>
</dbReference>
<dbReference type="EMBL" id="QWGR01000001">
    <property type="protein sequence ID" value="RIJ50788.1"/>
    <property type="molecule type" value="Genomic_DNA"/>
</dbReference>
<sequence>MFEYFRYIVETNKYFRNIKTIIMKRKTEKQIISLTNRSRNGKKYPVILGLVIALSLLNINTSLAQFQYGIKAGIGGTCQSELLQLADNNNIMLGYSLGFNTKYRLSDGFAIQSGLEYAQKGRKIDEANLDLTEKLHYLHLPVRAEFSAGEKAGFKNGQRIYFAAGPYVSYLIDADGKKDGANFDLKDNTKDFDLGLSLEIGFEFPVFTSNSLQLGLNYDMGFLNVYKNETDLNNKMAVLSLGFFF</sequence>
<name>A0A399T4H4_9BACT</name>
<protein>
    <submittedName>
        <fullName evidence="2">PorT family protein</fullName>
    </submittedName>
</protein>
<gene>
    <name evidence="2" type="ORF">D1614_02350</name>
</gene>